<dbReference type="AlphaFoldDB" id="A0AAV7HLL6"/>
<comment type="caution">
    <text evidence="2">The sequence shown here is derived from an EMBL/GenBank/DDBJ whole genome shotgun (WGS) entry which is preliminary data.</text>
</comment>
<evidence type="ECO:0000256" key="1">
    <source>
        <dbReference type="SAM" id="Phobius"/>
    </source>
</evidence>
<sequence>MAFLELEYIIISNLTHLPFQQNGWDLEKVSFFHQKIVENIFRRKILPKIFFLRCLSILLVRGLVGKFFGINCLIFLLLLILIG</sequence>
<evidence type="ECO:0000313" key="3">
    <source>
        <dbReference type="Proteomes" id="UP000775213"/>
    </source>
</evidence>
<feature type="transmembrane region" description="Helical" evidence="1">
    <location>
        <begin position="50"/>
        <end position="82"/>
    </location>
</feature>
<dbReference type="Proteomes" id="UP000775213">
    <property type="component" value="Unassembled WGS sequence"/>
</dbReference>
<keyword evidence="1" id="KW-0472">Membrane</keyword>
<name>A0AAV7HLL6_DENCH</name>
<protein>
    <submittedName>
        <fullName evidence="2">Uncharacterized protein</fullName>
    </submittedName>
</protein>
<gene>
    <name evidence="2" type="ORF">IEQ34_001355</name>
</gene>
<keyword evidence="3" id="KW-1185">Reference proteome</keyword>
<keyword evidence="1" id="KW-1133">Transmembrane helix</keyword>
<reference evidence="2 3" key="1">
    <citation type="journal article" date="2021" name="Hortic Res">
        <title>Chromosome-scale assembly of the Dendrobium chrysotoxum genome enhances the understanding of orchid evolution.</title>
        <authorList>
            <person name="Zhang Y."/>
            <person name="Zhang G.Q."/>
            <person name="Zhang D."/>
            <person name="Liu X.D."/>
            <person name="Xu X.Y."/>
            <person name="Sun W.H."/>
            <person name="Yu X."/>
            <person name="Zhu X."/>
            <person name="Wang Z.W."/>
            <person name="Zhao X."/>
            <person name="Zhong W.Y."/>
            <person name="Chen H."/>
            <person name="Yin W.L."/>
            <person name="Huang T."/>
            <person name="Niu S.C."/>
            <person name="Liu Z.J."/>
        </authorList>
    </citation>
    <scope>NUCLEOTIDE SEQUENCE [LARGE SCALE GENOMIC DNA]</scope>
    <source>
        <strain evidence="2">Lindl</strain>
    </source>
</reference>
<proteinExistence type="predicted"/>
<keyword evidence="1" id="KW-0812">Transmembrane</keyword>
<organism evidence="2 3">
    <name type="scientific">Dendrobium chrysotoxum</name>
    <name type="common">Orchid</name>
    <dbReference type="NCBI Taxonomy" id="161865"/>
    <lineage>
        <taxon>Eukaryota</taxon>
        <taxon>Viridiplantae</taxon>
        <taxon>Streptophyta</taxon>
        <taxon>Embryophyta</taxon>
        <taxon>Tracheophyta</taxon>
        <taxon>Spermatophyta</taxon>
        <taxon>Magnoliopsida</taxon>
        <taxon>Liliopsida</taxon>
        <taxon>Asparagales</taxon>
        <taxon>Orchidaceae</taxon>
        <taxon>Epidendroideae</taxon>
        <taxon>Malaxideae</taxon>
        <taxon>Dendrobiinae</taxon>
        <taxon>Dendrobium</taxon>
    </lineage>
</organism>
<dbReference type="EMBL" id="JAGFBR010000002">
    <property type="protein sequence ID" value="KAH0469797.1"/>
    <property type="molecule type" value="Genomic_DNA"/>
</dbReference>
<accession>A0AAV7HLL6</accession>
<evidence type="ECO:0000313" key="2">
    <source>
        <dbReference type="EMBL" id="KAH0469797.1"/>
    </source>
</evidence>